<keyword evidence="4 8" id="KW-0540">Nuclease</keyword>
<keyword evidence="8" id="KW-0819">tRNA processing</keyword>
<feature type="domain" description="RNase III" evidence="10">
    <location>
        <begin position="14"/>
        <end position="139"/>
    </location>
</feature>
<gene>
    <name evidence="11" type="primary">rnc_1</name>
    <name evidence="8" type="synonym">rnc</name>
    <name evidence="11" type="ORF">C1752_05027</name>
</gene>
<keyword evidence="8" id="KW-0479">Metal-binding</keyword>
<feature type="active site" evidence="8">
    <location>
        <position position="57"/>
    </location>
</feature>
<keyword evidence="12" id="KW-1185">Reference proteome</keyword>
<sequence>MSSTFTNPSRQRQLQTLISRLGLTDSTAVQWALLDLALTHPTASSTANYEQLEFVGDAVIRLLMAKILWAHNRSNQVGDWSAVRSALVSDRALADLARTYGLKNFLTIGPSAMGDPRGEASRLADAFEALLGALYLSTEDLSLIEPWLVPKLQQQAAVVRADPTYQNYKAALQQWTQAHYGILPEYRVQDTYQPQKAVDEDQRFAAEVWVQGNCLASGTGRSIKAAEKAAAEIAFLQLSAT</sequence>
<keyword evidence="6 8" id="KW-0378">Hydrolase</keyword>
<dbReference type="GO" id="GO:0005737">
    <property type="term" value="C:cytoplasm"/>
    <property type="evidence" value="ECO:0007669"/>
    <property type="project" value="UniProtKB-SubCell"/>
</dbReference>
<keyword evidence="8" id="KW-0460">Magnesium</keyword>
<dbReference type="GO" id="GO:0008033">
    <property type="term" value="P:tRNA processing"/>
    <property type="evidence" value="ECO:0007669"/>
    <property type="project" value="UniProtKB-KW"/>
</dbReference>
<name>A0A2W1JNE4_9CYAN</name>
<evidence type="ECO:0000256" key="4">
    <source>
        <dbReference type="ARBA" id="ARBA00022722"/>
    </source>
</evidence>
<comment type="subcellular location">
    <subcellularLocation>
        <location evidence="8">Cytoplasm</location>
    </subcellularLocation>
</comment>
<dbReference type="EMBL" id="PQWO01000015">
    <property type="protein sequence ID" value="PZD71664.1"/>
    <property type="molecule type" value="Genomic_DNA"/>
</dbReference>
<dbReference type="GO" id="GO:0019843">
    <property type="term" value="F:rRNA binding"/>
    <property type="evidence" value="ECO:0007669"/>
    <property type="project" value="UniProtKB-KW"/>
</dbReference>
<evidence type="ECO:0000256" key="2">
    <source>
        <dbReference type="ARBA" id="ARBA00010183"/>
    </source>
</evidence>
<dbReference type="InterPro" id="IPR000999">
    <property type="entry name" value="RNase_III_dom"/>
</dbReference>
<dbReference type="Gene3D" id="3.30.160.20">
    <property type="match status" value="1"/>
</dbReference>
<dbReference type="Gene3D" id="1.10.1520.10">
    <property type="entry name" value="Ribonuclease III domain"/>
    <property type="match status" value="1"/>
</dbReference>
<dbReference type="CDD" id="cd10845">
    <property type="entry name" value="DSRM_RNAse_III_family"/>
    <property type="match status" value="1"/>
</dbReference>
<dbReference type="GO" id="GO:0006364">
    <property type="term" value="P:rRNA processing"/>
    <property type="evidence" value="ECO:0007669"/>
    <property type="project" value="UniProtKB-UniRule"/>
</dbReference>
<feature type="binding site" evidence="8">
    <location>
        <position position="128"/>
    </location>
    <ligand>
        <name>Mg(2+)</name>
        <dbReference type="ChEBI" id="CHEBI:18420"/>
    </ligand>
</feature>
<comment type="subunit">
    <text evidence="8">Homodimer.</text>
</comment>
<dbReference type="SMART" id="SM00535">
    <property type="entry name" value="RIBOc"/>
    <property type="match status" value="1"/>
</dbReference>
<keyword evidence="5 8" id="KW-0255">Endonuclease</keyword>
<evidence type="ECO:0000256" key="3">
    <source>
        <dbReference type="ARBA" id="ARBA00022664"/>
    </source>
</evidence>
<dbReference type="Pfam" id="PF00636">
    <property type="entry name" value="Ribonuclease_3"/>
    <property type="match status" value="1"/>
</dbReference>
<feature type="domain" description="DRBM" evidence="9">
    <location>
        <begin position="167"/>
        <end position="240"/>
    </location>
</feature>
<dbReference type="GO" id="GO:0010468">
    <property type="term" value="P:regulation of gene expression"/>
    <property type="evidence" value="ECO:0007669"/>
    <property type="project" value="TreeGrafter"/>
</dbReference>
<comment type="function">
    <text evidence="8">Digests double-stranded RNA. Involved in the processing of primary rRNA transcript to yield the immediate precursors to the large and small rRNAs (23S and 16S). Processes some mRNAs, and tRNAs when they are encoded in the rRNA operon. Processes pre-crRNA and tracrRNA of type II CRISPR loci if present in the organism.</text>
</comment>
<keyword evidence="7 8" id="KW-0694">RNA-binding</keyword>
<dbReference type="Proteomes" id="UP000248857">
    <property type="component" value="Unassembled WGS sequence"/>
</dbReference>
<dbReference type="GO" id="GO:0046872">
    <property type="term" value="F:metal ion binding"/>
    <property type="evidence" value="ECO:0007669"/>
    <property type="project" value="UniProtKB-KW"/>
</dbReference>
<dbReference type="PROSITE" id="PS50142">
    <property type="entry name" value="RNASE_3_2"/>
    <property type="match status" value="1"/>
</dbReference>
<dbReference type="OrthoDB" id="9805026at2"/>
<dbReference type="EC" id="3.1.26.3" evidence="8"/>
<dbReference type="PROSITE" id="PS50137">
    <property type="entry name" value="DS_RBD"/>
    <property type="match status" value="1"/>
</dbReference>
<reference evidence="11 12" key="1">
    <citation type="journal article" date="2018" name="Sci. Rep.">
        <title>A novel species of the marine cyanobacterium Acaryochloris with a unique pigment content and lifestyle.</title>
        <authorList>
            <person name="Partensky F."/>
            <person name="Six C."/>
            <person name="Ratin M."/>
            <person name="Garczarek L."/>
            <person name="Vaulot D."/>
            <person name="Probert I."/>
            <person name="Calteau A."/>
            <person name="Gourvil P."/>
            <person name="Marie D."/>
            <person name="Grebert T."/>
            <person name="Bouchier C."/>
            <person name="Le Panse S."/>
            <person name="Gachenot M."/>
            <person name="Rodriguez F."/>
            <person name="Garrido J.L."/>
        </authorList>
    </citation>
    <scope>NUCLEOTIDE SEQUENCE [LARGE SCALE GENOMIC DNA]</scope>
    <source>
        <strain evidence="11 12">RCC1774</strain>
    </source>
</reference>
<dbReference type="InterPro" id="IPR011907">
    <property type="entry name" value="RNase_III"/>
</dbReference>
<feature type="active site" evidence="8">
    <location>
        <position position="128"/>
    </location>
</feature>
<evidence type="ECO:0000256" key="7">
    <source>
        <dbReference type="ARBA" id="ARBA00022884"/>
    </source>
</evidence>
<dbReference type="InterPro" id="IPR014720">
    <property type="entry name" value="dsRBD_dom"/>
</dbReference>
<comment type="catalytic activity">
    <reaction evidence="1 8">
        <text>Endonucleolytic cleavage to 5'-phosphomonoester.</text>
        <dbReference type="EC" id="3.1.26.3"/>
    </reaction>
</comment>
<dbReference type="PANTHER" id="PTHR11207:SF0">
    <property type="entry name" value="RIBONUCLEASE 3"/>
    <property type="match status" value="1"/>
</dbReference>
<dbReference type="RefSeq" id="WP_110987835.1">
    <property type="nucleotide sequence ID" value="NZ_CAWNWM010000015.1"/>
</dbReference>
<dbReference type="GO" id="GO:0003725">
    <property type="term" value="F:double-stranded RNA binding"/>
    <property type="evidence" value="ECO:0007669"/>
    <property type="project" value="TreeGrafter"/>
</dbReference>
<dbReference type="AlphaFoldDB" id="A0A2W1JNE4"/>
<proteinExistence type="inferred from homology"/>
<dbReference type="GO" id="GO:0004525">
    <property type="term" value="F:ribonuclease III activity"/>
    <property type="evidence" value="ECO:0007669"/>
    <property type="project" value="UniProtKB-UniRule"/>
</dbReference>
<keyword evidence="8" id="KW-0963">Cytoplasm</keyword>
<dbReference type="GO" id="GO:0006397">
    <property type="term" value="P:mRNA processing"/>
    <property type="evidence" value="ECO:0007669"/>
    <property type="project" value="UniProtKB-UniRule"/>
</dbReference>
<evidence type="ECO:0000256" key="1">
    <source>
        <dbReference type="ARBA" id="ARBA00000109"/>
    </source>
</evidence>
<dbReference type="PROSITE" id="PS00517">
    <property type="entry name" value="RNASE_3_1"/>
    <property type="match status" value="1"/>
</dbReference>
<evidence type="ECO:0000256" key="5">
    <source>
        <dbReference type="ARBA" id="ARBA00022759"/>
    </source>
</evidence>
<evidence type="ECO:0000313" key="11">
    <source>
        <dbReference type="EMBL" id="PZD71664.1"/>
    </source>
</evidence>
<dbReference type="NCBIfam" id="TIGR02191">
    <property type="entry name" value="RNaseIII"/>
    <property type="match status" value="1"/>
</dbReference>
<keyword evidence="8" id="KW-0698">rRNA processing</keyword>
<dbReference type="SUPFAM" id="SSF69065">
    <property type="entry name" value="RNase III domain-like"/>
    <property type="match status" value="1"/>
</dbReference>
<dbReference type="SUPFAM" id="SSF54768">
    <property type="entry name" value="dsRNA-binding domain-like"/>
    <property type="match status" value="1"/>
</dbReference>
<evidence type="ECO:0000256" key="8">
    <source>
        <dbReference type="HAMAP-Rule" id="MF_00104"/>
    </source>
</evidence>
<comment type="cofactor">
    <cofactor evidence="8">
        <name>Mg(2+)</name>
        <dbReference type="ChEBI" id="CHEBI:18420"/>
    </cofactor>
</comment>
<dbReference type="PANTHER" id="PTHR11207">
    <property type="entry name" value="RIBONUCLEASE III"/>
    <property type="match status" value="1"/>
</dbReference>
<feature type="binding site" evidence="8">
    <location>
        <position position="125"/>
    </location>
    <ligand>
        <name>Mg(2+)</name>
        <dbReference type="ChEBI" id="CHEBI:18420"/>
    </ligand>
</feature>
<evidence type="ECO:0000259" key="9">
    <source>
        <dbReference type="PROSITE" id="PS50137"/>
    </source>
</evidence>
<keyword evidence="3 8" id="KW-0507">mRNA processing</keyword>
<evidence type="ECO:0000313" key="12">
    <source>
        <dbReference type="Proteomes" id="UP000248857"/>
    </source>
</evidence>
<keyword evidence="8" id="KW-0699">rRNA-binding</keyword>
<comment type="caution">
    <text evidence="11">The sequence shown here is derived from an EMBL/GenBank/DDBJ whole genome shotgun (WGS) entry which is preliminary data.</text>
</comment>
<feature type="binding site" evidence="8">
    <location>
        <position position="53"/>
    </location>
    <ligand>
        <name>Mg(2+)</name>
        <dbReference type="ChEBI" id="CHEBI:18420"/>
    </ligand>
</feature>
<protein>
    <recommendedName>
        <fullName evidence="8">Ribonuclease 3</fullName>
        <ecNumber evidence="8">3.1.26.3</ecNumber>
    </recommendedName>
    <alternativeName>
        <fullName evidence="8">Ribonuclease III</fullName>
        <shortName evidence="8">RNase III</shortName>
    </alternativeName>
</protein>
<dbReference type="Pfam" id="PF00035">
    <property type="entry name" value="dsrm"/>
    <property type="match status" value="1"/>
</dbReference>
<accession>A0A2W1JNE4</accession>
<evidence type="ECO:0000259" key="10">
    <source>
        <dbReference type="PROSITE" id="PS50142"/>
    </source>
</evidence>
<dbReference type="SMART" id="SM00358">
    <property type="entry name" value="DSRM"/>
    <property type="match status" value="1"/>
</dbReference>
<comment type="similarity">
    <text evidence="2">Belongs to the ribonuclease III family.</text>
</comment>
<dbReference type="CDD" id="cd00593">
    <property type="entry name" value="RIBOc"/>
    <property type="match status" value="1"/>
</dbReference>
<organism evidence="11 12">
    <name type="scientific">Acaryochloris thomasi RCC1774</name>
    <dbReference type="NCBI Taxonomy" id="1764569"/>
    <lineage>
        <taxon>Bacteria</taxon>
        <taxon>Bacillati</taxon>
        <taxon>Cyanobacteriota</taxon>
        <taxon>Cyanophyceae</taxon>
        <taxon>Acaryochloridales</taxon>
        <taxon>Acaryochloridaceae</taxon>
        <taxon>Acaryochloris</taxon>
        <taxon>Acaryochloris thomasi</taxon>
    </lineage>
</organism>
<dbReference type="HAMAP" id="MF_00104">
    <property type="entry name" value="RNase_III"/>
    <property type="match status" value="1"/>
</dbReference>
<dbReference type="InterPro" id="IPR036389">
    <property type="entry name" value="RNase_III_sf"/>
</dbReference>
<evidence type="ECO:0000256" key="6">
    <source>
        <dbReference type="ARBA" id="ARBA00022801"/>
    </source>
</evidence>